<keyword evidence="1" id="KW-0732">Signal</keyword>
<feature type="chain" id="PRO_5014373412" description="Dienelactone hydrolase domain-containing protein" evidence="1">
    <location>
        <begin position="21"/>
        <end position="314"/>
    </location>
</feature>
<evidence type="ECO:0000259" key="2">
    <source>
        <dbReference type="Pfam" id="PF01738"/>
    </source>
</evidence>
<dbReference type="AlphaFoldDB" id="A0A2K3DMK2"/>
<dbReference type="Gramene" id="PNW81751">
    <property type="protein sequence ID" value="PNW81751"/>
    <property type="gene ID" value="CHLRE_06g258600v5"/>
</dbReference>
<feature type="signal peptide" evidence="1">
    <location>
        <begin position="1"/>
        <end position="20"/>
    </location>
</feature>
<dbReference type="GO" id="GO:0016787">
    <property type="term" value="F:hydrolase activity"/>
    <property type="evidence" value="ECO:0007669"/>
    <property type="project" value="InterPro"/>
</dbReference>
<keyword evidence="4" id="KW-1185">Reference proteome</keyword>
<name>A0A2K3DMK2_CHLRE</name>
<dbReference type="GeneID" id="5722079"/>
<evidence type="ECO:0000313" key="3">
    <source>
        <dbReference type="EMBL" id="PNW81751.1"/>
    </source>
</evidence>
<dbReference type="OrthoDB" id="17560at2759"/>
<protein>
    <recommendedName>
        <fullName evidence="2">Dienelactone hydrolase domain-containing protein</fullName>
    </recommendedName>
</protein>
<evidence type="ECO:0000313" key="4">
    <source>
        <dbReference type="Proteomes" id="UP000006906"/>
    </source>
</evidence>
<organism evidence="3 4">
    <name type="scientific">Chlamydomonas reinhardtii</name>
    <name type="common">Chlamydomonas smithii</name>
    <dbReference type="NCBI Taxonomy" id="3055"/>
    <lineage>
        <taxon>Eukaryota</taxon>
        <taxon>Viridiplantae</taxon>
        <taxon>Chlorophyta</taxon>
        <taxon>core chlorophytes</taxon>
        <taxon>Chlorophyceae</taxon>
        <taxon>CS clade</taxon>
        <taxon>Chlamydomonadales</taxon>
        <taxon>Chlamydomonadaceae</taxon>
        <taxon>Chlamydomonas</taxon>
    </lineage>
</organism>
<dbReference type="ExpressionAtlas" id="A0A2K3DMK2">
    <property type="expression patterns" value="differential"/>
</dbReference>
<dbReference type="SUPFAM" id="SSF53474">
    <property type="entry name" value="alpha/beta-Hydrolases"/>
    <property type="match status" value="1"/>
</dbReference>
<dbReference type="InterPro" id="IPR029058">
    <property type="entry name" value="AB_hydrolase_fold"/>
</dbReference>
<proteinExistence type="predicted"/>
<dbReference type="Gene3D" id="3.40.50.1820">
    <property type="entry name" value="alpha/beta hydrolase"/>
    <property type="match status" value="1"/>
</dbReference>
<reference evidence="3 4" key="1">
    <citation type="journal article" date="2007" name="Science">
        <title>The Chlamydomonas genome reveals the evolution of key animal and plant functions.</title>
        <authorList>
            <person name="Merchant S.S."/>
            <person name="Prochnik S.E."/>
            <person name="Vallon O."/>
            <person name="Harris E.H."/>
            <person name="Karpowicz S.J."/>
            <person name="Witman G.B."/>
            <person name="Terry A."/>
            <person name="Salamov A."/>
            <person name="Fritz-Laylin L.K."/>
            <person name="Marechal-Drouard L."/>
            <person name="Marshall W.F."/>
            <person name="Qu L.H."/>
            <person name="Nelson D.R."/>
            <person name="Sanderfoot A.A."/>
            <person name="Spalding M.H."/>
            <person name="Kapitonov V.V."/>
            <person name="Ren Q."/>
            <person name="Ferris P."/>
            <person name="Lindquist E."/>
            <person name="Shapiro H."/>
            <person name="Lucas S.M."/>
            <person name="Grimwood J."/>
            <person name="Schmutz J."/>
            <person name="Cardol P."/>
            <person name="Cerutti H."/>
            <person name="Chanfreau G."/>
            <person name="Chen C.L."/>
            <person name="Cognat V."/>
            <person name="Croft M.T."/>
            <person name="Dent R."/>
            <person name="Dutcher S."/>
            <person name="Fernandez E."/>
            <person name="Fukuzawa H."/>
            <person name="Gonzalez-Ballester D."/>
            <person name="Gonzalez-Halphen D."/>
            <person name="Hallmann A."/>
            <person name="Hanikenne M."/>
            <person name="Hippler M."/>
            <person name="Inwood W."/>
            <person name="Jabbari K."/>
            <person name="Kalanon M."/>
            <person name="Kuras R."/>
            <person name="Lefebvre P.A."/>
            <person name="Lemaire S.D."/>
            <person name="Lobanov A.V."/>
            <person name="Lohr M."/>
            <person name="Manuell A."/>
            <person name="Meier I."/>
            <person name="Mets L."/>
            <person name="Mittag M."/>
            <person name="Mittelmeier T."/>
            <person name="Moroney J.V."/>
            <person name="Moseley J."/>
            <person name="Napoli C."/>
            <person name="Nedelcu A.M."/>
            <person name="Niyogi K."/>
            <person name="Novoselov S.V."/>
            <person name="Paulsen I.T."/>
            <person name="Pazour G."/>
            <person name="Purton S."/>
            <person name="Ral J.P."/>
            <person name="Riano-Pachon D.M."/>
            <person name="Riekhof W."/>
            <person name="Rymarquis L."/>
            <person name="Schroda M."/>
            <person name="Stern D."/>
            <person name="Umen J."/>
            <person name="Willows R."/>
            <person name="Wilson N."/>
            <person name="Zimmer S.L."/>
            <person name="Allmer J."/>
            <person name="Balk J."/>
            <person name="Bisova K."/>
            <person name="Chen C.J."/>
            <person name="Elias M."/>
            <person name="Gendler K."/>
            <person name="Hauser C."/>
            <person name="Lamb M.R."/>
            <person name="Ledford H."/>
            <person name="Long J.C."/>
            <person name="Minagawa J."/>
            <person name="Page M.D."/>
            <person name="Pan J."/>
            <person name="Pootakham W."/>
            <person name="Roje S."/>
            <person name="Rose A."/>
            <person name="Stahlberg E."/>
            <person name="Terauchi A.M."/>
            <person name="Yang P."/>
            <person name="Ball S."/>
            <person name="Bowler C."/>
            <person name="Dieckmann C.L."/>
            <person name="Gladyshev V.N."/>
            <person name="Green P."/>
            <person name="Jorgensen R."/>
            <person name="Mayfield S."/>
            <person name="Mueller-Roeber B."/>
            <person name="Rajamani S."/>
            <person name="Sayre R.T."/>
            <person name="Brokstein P."/>
            <person name="Dubchak I."/>
            <person name="Goodstein D."/>
            <person name="Hornick L."/>
            <person name="Huang Y.W."/>
            <person name="Jhaveri J."/>
            <person name="Luo Y."/>
            <person name="Martinez D."/>
            <person name="Ngau W.C."/>
            <person name="Otillar B."/>
            <person name="Poliakov A."/>
            <person name="Porter A."/>
            <person name="Szajkowski L."/>
            <person name="Werner G."/>
            <person name="Zhou K."/>
            <person name="Grigoriev I.V."/>
            <person name="Rokhsar D.S."/>
            <person name="Grossman A.R."/>
        </authorList>
    </citation>
    <scope>NUCLEOTIDE SEQUENCE [LARGE SCALE GENOMIC DNA]</scope>
    <source>
        <strain evidence="4">CC-503</strain>
    </source>
</reference>
<dbReference type="InterPro" id="IPR002925">
    <property type="entry name" value="Dienelactn_hydro"/>
</dbReference>
<dbReference type="Pfam" id="PF01738">
    <property type="entry name" value="DLH"/>
    <property type="match status" value="1"/>
</dbReference>
<dbReference type="PANTHER" id="PTHR46623:SF6">
    <property type="entry name" value="ALPHA_BETA-HYDROLASES SUPERFAMILY PROTEIN"/>
    <property type="match status" value="1"/>
</dbReference>
<dbReference type="PANTHER" id="PTHR46623">
    <property type="entry name" value="CARBOXYMETHYLENEBUTENOLIDASE-RELATED"/>
    <property type="match status" value="1"/>
</dbReference>
<evidence type="ECO:0000256" key="1">
    <source>
        <dbReference type="SAM" id="SignalP"/>
    </source>
</evidence>
<accession>A0A2K3DMK2</accession>
<feature type="domain" description="Dienelactone hydrolase" evidence="2">
    <location>
        <begin position="99"/>
        <end position="287"/>
    </location>
</feature>
<dbReference type="InterPro" id="IPR051049">
    <property type="entry name" value="Dienelactone_hydrolase-like"/>
</dbReference>
<dbReference type="RefSeq" id="XP_042923457.1">
    <property type="nucleotide sequence ID" value="XM_043062751.1"/>
</dbReference>
<gene>
    <name evidence="3" type="ORF">CHLRE_06g258600v5</name>
</gene>
<dbReference type="Proteomes" id="UP000006906">
    <property type="component" value="Chromosome 6"/>
</dbReference>
<dbReference type="EMBL" id="CM008967">
    <property type="protein sequence ID" value="PNW81751.1"/>
    <property type="molecule type" value="Genomic_DNA"/>
</dbReference>
<sequence length="314" mass="34051">MHRQVLFIALVAVLAAQCSSALSRGLLQQQCLRNGARCSLYQVGQCCAGTVCTMPLECTSRGSRSECLPECRTQTLKNLTRVEFPSKFGMTPGFEGGKKNKPAVVVMQEWWGVNAAIRDIAMHVAEQGYRVLVPDLYRGRVAVDRMEAVGLQSDLNWTRGVDDVVSAVQYLRATGSKKVAILGFCQGGAMALCGAQFAGVDAAIPFYGIPGNFTGCDPVKIPKGVPIQAHYGTNDTSFPTSRVVPLYNAMTAAGVYAKLNLYEGLPHAFLNAITPAGRVLFSNGNPVGFNFPSEKLVTQAFSRMTNFLRLHIRY</sequence>
<dbReference type="OMA" id="PQEHGVI"/>